<dbReference type="InterPro" id="IPR024882">
    <property type="entry name" value="NUP58/p45/49"/>
</dbReference>
<evidence type="ECO:0000256" key="4">
    <source>
        <dbReference type="ARBA" id="ARBA00022927"/>
    </source>
</evidence>
<dbReference type="GO" id="GO:0051028">
    <property type="term" value="P:mRNA transport"/>
    <property type="evidence" value="ECO:0007669"/>
    <property type="project" value="UniProtKB-KW"/>
</dbReference>
<keyword evidence="4" id="KW-0653">Protein transport</keyword>
<keyword evidence="5" id="KW-0811">Translocation</keyword>
<evidence type="ECO:0000256" key="3">
    <source>
        <dbReference type="ARBA" id="ARBA00022816"/>
    </source>
</evidence>
<dbReference type="Gene3D" id="6.10.140.1350">
    <property type="match status" value="1"/>
</dbReference>
<dbReference type="GO" id="GO:0008139">
    <property type="term" value="F:nuclear localization sequence binding"/>
    <property type="evidence" value="ECO:0007669"/>
    <property type="project" value="InterPro"/>
</dbReference>
<protein>
    <submittedName>
        <fullName evidence="9">Uncharacterized protein</fullName>
    </submittedName>
</protein>
<reference evidence="9" key="1">
    <citation type="submission" date="2020-12" db="EMBL/GenBank/DDBJ databases">
        <authorList>
            <person name="Iha C."/>
        </authorList>
    </citation>
    <scope>NUCLEOTIDE SEQUENCE</scope>
</reference>
<comment type="caution">
    <text evidence="9">The sequence shown here is derived from an EMBL/GenBank/DDBJ whole genome shotgun (WGS) entry which is preliminary data.</text>
</comment>
<organism evidence="9 10">
    <name type="scientific">Ostreobium quekettii</name>
    <dbReference type="NCBI Taxonomy" id="121088"/>
    <lineage>
        <taxon>Eukaryota</taxon>
        <taxon>Viridiplantae</taxon>
        <taxon>Chlorophyta</taxon>
        <taxon>core chlorophytes</taxon>
        <taxon>Ulvophyceae</taxon>
        <taxon>TCBD clade</taxon>
        <taxon>Bryopsidales</taxon>
        <taxon>Ostreobineae</taxon>
        <taxon>Ostreobiaceae</taxon>
        <taxon>Ostreobium</taxon>
    </lineage>
</organism>
<keyword evidence="7" id="KW-0539">Nucleus</keyword>
<name>A0A8S1IT87_9CHLO</name>
<evidence type="ECO:0000256" key="8">
    <source>
        <dbReference type="SAM" id="MobiDB-lite"/>
    </source>
</evidence>
<keyword evidence="10" id="KW-1185">Reference proteome</keyword>
<evidence type="ECO:0000256" key="7">
    <source>
        <dbReference type="ARBA" id="ARBA00023242"/>
    </source>
</evidence>
<evidence type="ECO:0000313" key="10">
    <source>
        <dbReference type="Proteomes" id="UP000708148"/>
    </source>
</evidence>
<gene>
    <name evidence="9" type="ORF">OSTQU699_LOCUS2563</name>
</gene>
<dbReference type="PANTHER" id="PTHR13437:SF2">
    <property type="entry name" value="NUCLEOPORIN P58_P45"/>
    <property type="match status" value="1"/>
</dbReference>
<dbReference type="AlphaFoldDB" id="A0A8S1IT87"/>
<dbReference type="GO" id="GO:0017056">
    <property type="term" value="F:structural constituent of nuclear pore"/>
    <property type="evidence" value="ECO:0007669"/>
    <property type="project" value="InterPro"/>
</dbReference>
<comment type="subcellular location">
    <subcellularLocation>
        <location evidence="1">Nucleus</location>
        <location evidence="1">Nuclear pore complex</location>
    </subcellularLocation>
</comment>
<keyword evidence="2" id="KW-0813">Transport</keyword>
<evidence type="ECO:0000256" key="1">
    <source>
        <dbReference type="ARBA" id="ARBA00004567"/>
    </source>
</evidence>
<evidence type="ECO:0000256" key="5">
    <source>
        <dbReference type="ARBA" id="ARBA00023010"/>
    </source>
</evidence>
<feature type="region of interest" description="Disordered" evidence="8">
    <location>
        <begin position="380"/>
        <end position="407"/>
    </location>
</feature>
<sequence length="407" mass="42924">MPGAASGPRGEFNAAMRTRDGRPISYGTKWDELSQPSQELLLKLEAEMVKIRGVIVELKNCNRLHDSREVQEEIEKDIGSLRRSLHGSVERVQVDKEVASGVEQKVQQGLRQVQKAAKLLDREKAWEKMKKEFQQNSSGSMYSSELAAPVVLPNEYLAEAVGNFAQKIDMLQAWAMELEKLVVGARPGDGIKDFQESCKNMHDFFVHLGARVEAMATKVGKAKDAYLMTRRQRGDCTNPFEEADNVERLRSERHSLLVRPHSVAGPSGAGGQMAGSQPQASSTSWPAVSSGTSSFSPGFSLSPTPGGLFGSSSSSGGFGVFGATTSAAPFGSSLFGGSSSASAFGASTGFGGGKPFSSQPFGGGGGLFGASSPGFGGAWGTGVGGFGASDPGSARQRTKNTGAGRRR</sequence>
<keyword evidence="3" id="KW-0509">mRNA transport</keyword>
<proteinExistence type="predicted"/>
<feature type="region of interest" description="Disordered" evidence="8">
    <location>
        <begin position="261"/>
        <end position="289"/>
    </location>
</feature>
<dbReference type="OrthoDB" id="2538017at2759"/>
<evidence type="ECO:0000313" key="9">
    <source>
        <dbReference type="EMBL" id="CAD7697202.1"/>
    </source>
</evidence>
<dbReference type="PANTHER" id="PTHR13437">
    <property type="entry name" value="NUCLEOPORIN P58/P45 NUCLEOPORIN-LIKE PROTEIN 1"/>
    <property type="match status" value="1"/>
</dbReference>
<evidence type="ECO:0000256" key="6">
    <source>
        <dbReference type="ARBA" id="ARBA00023132"/>
    </source>
</evidence>
<dbReference type="EMBL" id="CAJHUC010000626">
    <property type="protein sequence ID" value="CAD7697202.1"/>
    <property type="molecule type" value="Genomic_DNA"/>
</dbReference>
<dbReference type="Proteomes" id="UP000708148">
    <property type="component" value="Unassembled WGS sequence"/>
</dbReference>
<dbReference type="GO" id="GO:0005643">
    <property type="term" value="C:nuclear pore"/>
    <property type="evidence" value="ECO:0007669"/>
    <property type="project" value="UniProtKB-SubCell"/>
</dbReference>
<dbReference type="GO" id="GO:0015031">
    <property type="term" value="P:protein transport"/>
    <property type="evidence" value="ECO:0007669"/>
    <property type="project" value="UniProtKB-KW"/>
</dbReference>
<evidence type="ECO:0000256" key="2">
    <source>
        <dbReference type="ARBA" id="ARBA00022448"/>
    </source>
</evidence>
<accession>A0A8S1IT87</accession>
<keyword evidence="6" id="KW-0906">Nuclear pore complex</keyword>
<feature type="compositionally biased region" description="Polar residues" evidence="8">
    <location>
        <begin position="274"/>
        <end position="287"/>
    </location>
</feature>